<dbReference type="Pfam" id="PF13041">
    <property type="entry name" value="PPR_2"/>
    <property type="match status" value="1"/>
</dbReference>
<feature type="region of interest" description="Disordered" evidence="2">
    <location>
        <begin position="752"/>
        <end position="832"/>
    </location>
</feature>
<dbReference type="InterPro" id="IPR011990">
    <property type="entry name" value="TPR-like_helical_dom_sf"/>
</dbReference>
<feature type="repeat" description="PPR" evidence="1">
    <location>
        <begin position="62"/>
        <end position="96"/>
    </location>
</feature>
<dbReference type="OMA" id="VERIWPC"/>
<keyword evidence="4" id="KW-1185">Reference proteome</keyword>
<accession>V5EXT6</accession>
<organism evidence="3 4">
    <name type="scientific">Kalmanozyma brasiliensis (strain GHG001)</name>
    <name type="common">Yeast</name>
    <name type="synonym">Pseudozyma brasiliensis</name>
    <dbReference type="NCBI Taxonomy" id="1365824"/>
    <lineage>
        <taxon>Eukaryota</taxon>
        <taxon>Fungi</taxon>
        <taxon>Dikarya</taxon>
        <taxon>Basidiomycota</taxon>
        <taxon>Ustilaginomycotina</taxon>
        <taxon>Ustilaginomycetes</taxon>
        <taxon>Ustilaginales</taxon>
        <taxon>Ustilaginaceae</taxon>
        <taxon>Kalmanozyma</taxon>
    </lineage>
</organism>
<dbReference type="Gene3D" id="1.25.40.10">
    <property type="entry name" value="Tetratricopeptide repeat domain"/>
    <property type="match status" value="1"/>
</dbReference>
<protein>
    <submittedName>
        <fullName evidence="3">Uncharacterized protein</fullName>
    </submittedName>
</protein>
<evidence type="ECO:0000256" key="1">
    <source>
        <dbReference type="PROSITE-ProRule" id="PRU00708"/>
    </source>
</evidence>
<dbReference type="EMBL" id="KI545859">
    <property type="protein sequence ID" value="EST08398.1"/>
    <property type="molecule type" value="Genomic_DNA"/>
</dbReference>
<feature type="compositionally biased region" description="Acidic residues" evidence="2">
    <location>
        <begin position="785"/>
        <end position="800"/>
    </location>
</feature>
<gene>
    <name evidence="3" type="ORF">PSEUBRA_SCAF17g04400</name>
</gene>
<dbReference type="OrthoDB" id="185373at2759"/>
<sequence>MNIIRGINTQALPSDKIPAQVDADVSQALQHFENEMKALRVVVQSKDVLVDPDNAWTSASRIRAPYNAAIRLCLLSGKHDRAFKLFNQMKKDGIFPSAATYTVVINGLTRSLSAHANASPSDSQRSQLAERKECQRIRETYLELEKLWKQSYPQYFQTRGALRPAEAQILEKDDFHEMTDQARRNLVSQQASVREVRDHPTILTNAIGTYASFLRLIDARDELNKLFDMLFPPAVIDDLAKGLSPTASREEKVALSFGKLSEKLPLGDRTTFSAFLTVIRDAQDPDRFATVERIWTRFQKMMDLERYERLSGSGDAPAKRQADTPSRERRFVPDDVLMTDIFNRLLPPAGADASAGLKLGMKILSNGYGLDLETATDGIIRNPQFPALIEALPVEHYHRGGHGRPLAELRSSTVASAVFRLFAHDVDGYEKCVALFNYLWARSHSEKHAAGSDRKDVGGMLSDNTGFGSTLRPSNAMNVLWHLSQKGDPVGARVLLAAMRRAAGSASSNSGGMQDAKDRRDRHSRPNLRQASHDSAALDWTPSYACYDRAMHAILTAALKKPVGLTAVVVEAAKRDGDDGTYDAWAEATSLLGQWRDYVDTSSSGSASQRAPRWDAEEADQAKSRNKGFYANRDALPDGMARIQSDTIVSLFLHIARVCAKQKREEGPEIARQALRLLEQRIGLSQLVKDANQLPDVARRGTRKTAAKSHTLPQLNGVLNLALDTSQQSFAPKEDVELWKRIKKLIPASNDADEAEWSSSVREKRPMSRGTNRLLLSRDDHLELEAEAEKEEEEEDEPQDEEVKARESQRMQRLSRHVEQELDRWVRSRPSA</sequence>
<dbReference type="eggNOG" id="ENOG502R0YI">
    <property type="taxonomic scope" value="Eukaryota"/>
</dbReference>
<feature type="region of interest" description="Disordered" evidence="2">
    <location>
        <begin position="602"/>
        <end position="625"/>
    </location>
</feature>
<dbReference type="InterPro" id="IPR002885">
    <property type="entry name" value="PPR_rpt"/>
</dbReference>
<feature type="region of interest" description="Disordered" evidence="2">
    <location>
        <begin position="309"/>
        <end position="328"/>
    </location>
</feature>
<dbReference type="NCBIfam" id="TIGR00756">
    <property type="entry name" value="PPR"/>
    <property type="match status" value="1"/>
</dbReference>
<reference evidence="4" key="1">
    <citation type="journal article" date="2013" name="Genome Announc.">
        <title>Draft genome sequence of Pseudozyma brasiliensis sp. nov. strain GHG001, a high producer of endo-1,4-xylanase isolated from an insect pest of sugarcane.</title>
        <authorList>
            <person name="Oliveira J.V.D.C."/>
            <person name="dos Santos R.A.C."/>
            <person name="Borges T.A."/>
            <person name="Riano-Pachon D.M."/>
            <person name="Goldman G.H."/>
        </authorList>
    </citation>
    <scope>NUCLEOTIDE SEQUENCE [LARGE SCALE GENOMIC DNA]</scope>
    <source>
        <strain evidence="4">GHG001</strain>
    </source>
</reference>
<feature type="compositionally biased region" description="Basic and acidic residues" evidence="2">
    <location>
        <begin position="612"/>
        <end position="623"/>
    </location>
</feature>
<feature type="region of interest" description="Disordered" evidence="2">
    <location>
        <begin position="505"/>
        <end position="534"/>
    </location>
</feature>
<evidence type="ECO:0000313" key="3">
    <source>
        <dbReference type="EMBL" id="EST08398.1"/>
    </source>
</evidence>
<dbReference type="Proteomes" id="UP000019377">
    <property type="component" value="Unassembled WGS sequence"/>
</dbReference>
<dbReference type="RefSeq" id="XP_016293387.1">
    <property type="nucleotide sequence ID" value="XM_016435334.1"/>
</dbReference>
<dbReference type="PROSITE" id="PS51375">
    <property type="entry name" value="PPR"/>
    <property type="match status" value="1"/>
</dbReference>
<feature type="compositionally biased region" description="Basic and acidic residues" evidence="2">
    <location>
        <begin position="801"/>
        <end position="826"/>
    </location>
</feature>
<evidence type="ECO:0000313" key="4">
    <source>
        <dbReference type="Proteomes" id="UP000019377"/>
    </source>
</evidence>
<feature type="compositionally biased region" description="Basic and acidic residues" evidence="2">
    <location>
        <begin position="317"/>
        <end position="328"/>
    </location>
</feature>
<dbReference type="GeneID" id="27417953"/>
<dbReference type="HOGENOM" id="CLU_302506_0_0_1"/>
<evidence type="ECO:0000256" key="2">
    <source>
        <dbReference type="SAM" id="MobiDB-lite"/>
    </source>
</evidence>
<proteinExistence type="predicted"/>
<name>V5EXT6_KALBG</name>
<dbReference type="AlphaFoldDB" id="V5EXT6"/>